<proteinExistence type="predicted"/>
<comment type="subcellular location">
    <subcellularLocation>
        <location evidence="1">Mitochondrion</location>
    </subcellularLocation>
</comment>
<dbReference type="GO" id="GO:0005739">
    <property type="term" value="C:mitochondrion"/>
    <property type="evidence" value="ECO:0007669"/>
    <property type="project" value="UniProtKB-SubCell"/>
</dbReference>
<dbReference type="InterPro" id="IPR029063">
    <property type="entry name" value="SAM-dependent_MTases_sf"/>
</dbReference>
<dbReference type="AlphaFoldDB" id="A0A6J6N473"/>
<sequence length="349" mass="37549">MLSAADEIRAAIAAAGGAISFERFMHLALYGEQGFYTSGGFAGRRGDFITSPEVGPLFGAVLARMVDALWHQLGEPDQFTVIEAGAGPGTLARAFRAAQPDCLGVVSYVAVEVSAQQRAAHPDWITSVASMPTEPIVGVVIANELLDNLAFRLFVMDGGWREAFVIVRPDGAFAEVLRPADDLDQLPLPESAAHGSRVPVQREAANWLAQTRALVSQGVVLVIDYASATTAGLAIRPWREWLRTYRGHERGGHYLAEPGTQDITAEVALDQLLVSSGHVANVRTQRQFLQRWGIDDLVAEGQRIWNEQAARPTVAALTMRSRVREAEALCDPQGLGAFIVVEIAAAATA</sequence>
<gene>
    <name evidence="5" type="ORF">UFOPK2366_00207</name>
</gene>
<dbReference type="PANTHER" id="PTHR12049">
    <property type="entry name" value="PROTEIN ARGININE METHYLTRANSFERASE NDUFAF7, MITOCHONDRIAL"/>
    <property type="match status" value="1"/>
</dbReference>
<evidence type="ECO:0000256" key="4">
    <source>
        <dbReference type="ARBA" id="ARBA00023128"/>
    </source>
</evidence>
<reference evidence="5" key="1">
    <citation type="submission" date="2020-05" db="EMBL/GenBank/DDBJ databases">
        <authorList>
            <person name="Chiriac C."/>
            <person name="Salcher M."/>
            <person name="Ghai R."/>
            <person name="Kavagutti S V."/>
        </authorList>
    </citation>
    <scope>NUCLEOTIDE SEQUENCE</scope>
</reference>
<keyword evidence="3" id="KW-0808">Transferase</keyword>
<accession>A0A6J6N473</accession>
<dbReference type="GO" id="GO:0032259">
    <property type="term" value="P:methylation"/>
    <property type="evidence" value="ECO:0007669"/>
    <property type="project" value="UniProtKB-KW"/>
</dbReference>
<evidence type="ECO:0000256" key="1">
    <source>
        <dbReference type="ARBA" id="ARBA00004173"/>
    </source>
</evidence>
<dbReference type="InterPro" id="IPR038375">
    <property type="entry name" value="NDUFAF7_sf"/>
</dbReference>
<evidence type="ECO:0000256" key="2">
    <source>
        <dbReference type="ARBA" id="ARBA00022603"/>
    </source>
</evidence>
<dbReference type="InterPro" id="IPR003788">
    <property type="entry name" value="NDUFAF7"/>
</dbReference>
<name>A0A6J6N473_9ZZZZ</name>
<dbReference type="Gene3D" id="3.40.50.12710">
    <property type="match status" value="1"/>
</dbReference>
<dbReference type="GO" id="GO:0035243">
    <property type="term" value="F:protein-arginine omega-N symmetric methyltransferase activity"/>
    <property type="evidence" value="ECO:0007669"/>
    <property type="project" value="TreeGrafter"/>
</dbReference>
<keyword evidence="4" id="KW-0496">Mitochondrion</keyword>
<keyword evidence="2" id="KW-0489">Methyltransferase</keyword>
<evidence type="ECO:0000313" key="5">
    <source>
        <dbReference type="EMBL" id="CAB4680936.1"/>
    </source>
</evidence>
<dbReference type="EMBL" id="CAEZXM010000022">
    <property type="protein sequence ID" value="CAB4680936.1"/>
    <property type="molecule type" value="Genomic_DNA"/>
</dbReference>
<dbReference type="PANTHER" id="PTHR12049:SF7">
    <property type="entry name" value="PROTEIN ARGININE METHYLTRANSFERASE NDUFAF7, MITOCHONDRIAL"/>
    <property type="match status" value="1"/>
</dbReference>
<dbReference type="Pfam" id="PF02636">
    <property type="entry name" value="Methyltransf_28"/>
    <property type="match status" value="1"/>
</dbReference>
<evidence type="ECO:0000256" key="3">
    <source>
        <dbReference type="ARBA" id="ARBA00022679"/>
    </source>
</evidence>
<protein>
    <submittedName>
        <fullName evidence="5">Unannotated protein</fullName>
    </submittedName>
</protein>
<dbReference type="SUPFAM" id="SSF53335">
    <property type="entry name" value="S-adenosyl-L-methionine-dependent methyltransferases"/>
    <property type="match status" value="1"/>
</dbReference>
<organism evidence="5">
    <name type="scientific">freshwater metagenome</name>
    <dbReference type="NCBI Taxonomy" id="449393"/>
    <lineage>
        <taxon>unclassified sequences</taxon>
        <taxon>metagenomes</taxon>
        <taxon>ecological metagenomes</taxon>
    </lineage>
</organism>